<evidence type="ECO:0000313" key="1">
    <source>
        <dbReference type="EMBL" id="WFL76965.1"/>
    </source>
</evidence>
<evidence type="ECO:0000313" key="2">
    <source>
        <dbReference type="Proteomes" id="UP001215827"/>
    </source>
</evidence>
<organism evidence="1 2">
    <name type="scientific">Altererythrobacter arenosus</name>
    <dbReference type="NCBI Taxonomy" id="3032592"/>
    <lineage>
        <taxon>Bacteria</taxon>
        <taxon>Pseudomonadati</taxon>
        <taxon>Pseudomonadota</taxon>
        <taxon>Alphaproteobacteria</taxon>
        <taxon>Sphingomonadales</taxon>
        <taxon>Erythrobacteraceae</taxon>
        <taxon>Altererythrobacter</taxon>
    </lineage>
</organism>
<dbReference type="Proteomes" id="UP001215827">
    <property type="component" value="Chromosome"/>
</dbReference>
<keyword evidence="2" id="KW-1185">Reference proteome</keyword>
<dbReference type="RefSeq" id="WP_278015724.1">
    <property type="nucleotide sequence ID" value="NZ_CP121106.1"/>
</dbReference>
<gene>
    <name evidence="1" type="ORF">P7228_13345</name>
</gene>
<dbReference type="EMBL" id="CP121106">
    <property type="protein sequence ID" value="WFL76965.1"/>
    <property type="molecule type" value="Genomic_DNA"/>
</dbReference>
<name>A0ABY8FPN9_9SPHN</name>
<proteinExistence type="predicted"/>
<protein>
    <recommendedName>
        <fullName evidence="3">UrcA family protein</fullName>
    </recommendedName>
</protein>
<evidence type="ECO:0008006" key="3">
    <source>
        <dbReference type="Google" id="ProtNLM"/>
    </source>
</evidence>
<accession>A0ABY8FPN9</accession>
<reference evidence="1 2" key="1">
    <citation type="submission" date="2023-03" db="EMBL/GenBank/DDBJ databases">
        <title>Altererythrobacter sp. CAU 1644 isolated from sand.</title>
        <authorList>
            <person name="Kim W."/>
        </authorList>
    </citation>
    <scope>NUCLEOTIDE SEQUENCE [LARGE SCALE GENOMIC DNA]</scope>
    <source>
        <strain evidence="1 2">CAU 1644</strain>
    </source>
</reference>
<sequence length="98" mass="10627">MIELLISSALLLAAAEVAPETTTAADGTGGTTEQVQELQEVKCRYIREVNSRIPSKICRTKGEWARIAREQREANENNRRNGGSLAEYGTIYGAAGSN</sequence>